<evidence type="ECO:0000313" key="2">
    <source>
        <dbReference type="Proteomes" id="UP001234202"/>
    </source>
</evidence>
<organism evidence="1 2">
    <name type="scientific">Naganishia onofrii</name>
    <dbReference type="NCBI Taxonomy" id="1851511"/>
    <lineage>
        <taxon>Eukaryota</taxon>
        <taxon>Fungi</taxon>
        <taxon>Dikarya</taxon>
        <taxon>Basidiomycota</taxon>
        <taxon>Agaricomycotina</taxon>
        <taxon>Tremellomycetes</taxon>
        <taxon>Filobasidiales</taxon>
        <taxon>Filobasidiaceae</taxon>
        <taxon>Naganishia</taxon>
    </lineage>
</organism>
<keyword evidence="2" id="KW-1185">Reference proteome</keyword>
<accession>A0ACC2XVH2</accession>
<comment type="caution">
    <text evidence="1">The sequence shown here is derived from an EMBL/GenBank/DDBJ whole genome shotgun (WGS) entry which is preliminary data.</text>
</comment>
<dbReference type="EMBL" id="JASBWV010000002">
    <property type="protein sequence ID" value="KAJ9127489.1"/>
    <property type="molecule type" value="Genomic_DNA"/>
</dbReference>
<proteinExistence type="predicted"/>
<name>A0ACC2XVH2_9TREE</name>
<gene>
    <name evidence="1" type="ORF">QFC24_000898</name>
</gene>
<protein>
    <submittedName>
        <fullName evidence="1">Uncharacterized protein</fullName>
    </submittedName>
</protein>
<dbReference type="Proteomes" id="UP001234202">
    <property type="component" value="Unassembled WGS sequence"/>
</dbReference>
<evidence type="ECO:0000313" key="1">
    <source>
        <dbReference type="EMBL" id="KAJ9127489.1"/>
    </source>
</evidence>
<reference evidence="1" key="1">
    <citation type="submission" date="2023-04" db="EMBL/GenBank/DDBJ databases">
        <title>Draft Genome sequencing of Naganishia species isolated from polar environments using Oxford Nanopore Technology.</title>
        <authorList>
            <person name="Leo P."/>
            <person name="Venkateswaran K."/>
        </authorList>
    </citation>
    <scope>NUCLEOTIDE SEQUENCE</scope>
    <source>
        <strain evidence="1">DBVPG 5303</strain>
    </source>
</reference>
<sequence length="2054" mass="222641">MSGNSTRPASPGTTELSYNLPSYQAPTQHHQQYHHQGQPQYQASFGDPQESAGKAQLSTLDQPSTSLEGLHVSVPHTTGSTRPNLSLDASLASSLTANLSTILGSASSTWSTQPSLQYPSVQGYSHPGSISGTPESHSRPGSVGPHGAGHQQSHKMEGSPYESSWRNHYGQSTASNGYNLGNERDQYAYGIAHNAYNRAPAGYPSYSGAPQPHHLMTMATSSTNNNSAHAGDIPREPYIPPGNVSNAHSSATFQPRPAVTGYPPNAYNMAVAAHQLQASQHGHGYPGSHVSNALLHNYSSSPIAISGLSSASHNASPAASSYNVSGLVSHQNQNQSPYAAAAAAVGHPIGSGSTSPGNTPGSSGTFTDMRNGLAGPTAARKTKYTRSRTGCLACRVKRVKCDETRPECKRCIGAKRDCVFPSLADLPKATIRALTAKKRKESGSDLDDSGAMNSGDVSTATSANVSGDETDSVRSRILPPAPAYQANPYNPYSAANGPYAVATATYAPHAAAYSQMYGGDRSMHLQADWQNRLQGQDSNRSHQPSRTGTPNLSAVVAAQNPLHSPKIETGSDDGQAEIKAEHIPTTINGAVDESSRLYLSQQRNELLAMHQPSYYTASSTLPRLSSPNFWSVEGTEADGSSVPPSCANAATLMMAIPSGLSGLNPILAVNLPLSLSAPRGENKAVDALRLSLLGVGAIHQAFLFAKNQNGLNQTSSLLSRARTLREAARDMLLAASQDAEMAKHDAAIAAGATNALIDIFFGGVRWEENFKLVKDLIHRRGGPAAMVSASRSRTIAEGGTTQTSRLLLETLSIYDVMSCLAVGKQPTLLADGGSDWWLRPNLSTSEMHSVEKQFGMSRTMVYMLFRTAKLLADLDDTGVILSEKRPQLVPVRDINDDSSSVDEEAILSLDRLEQISNMSSGKTAELWNVSHTLLEDIETWIKVLKRERTEHERVHLGNLAYANAMKIILLYDVLRRPRTVNQVQECCLAVLQHCSECSALLNMSIDLTWPVIICSSAVDEQYREWVMNLYQGFQSQCCFDVEKAIQITKEIWRRRDAGEPGDSWRSVCRLEDMDVLSNSKRDVAALGSGSPPVGLDQDTAASVRSTRSGLGGSRASSVLEINDVTGTANNGMNAADRALGSARSSQRKPSLSNKAKAKFSTMFNNNKKESSSRRDTLWDRRSRVSASPAPSDMSSIKENSDAAPSPRGAATKPPQARSSGYASPTKRKEVPLFENLSLNDGSREATVPPDQNPVSDISPQSSQSLPASEVDGAQSAPVLVDEPESTGLDSSGAFVLQGMPKRDRSMSMYSQWSYDFDAADSDSDGELYATPLDGLSEVGEEEEEEEVGNRHSFIRQTSAKGTTPVQETSKAVDGSHSPIQARPAPPRVESSHHVRRAPVESVITDVSKTPRARHGQVSTMTMEQQAECLDSDIVKCQEIIHLFLTSRMREAEAKALAADPDGSHMYIGNASCVIQAIKSMMTFDEDDLQAALEIAKITSNLAHSLRKSAGGVTSRLAGLVRSGAQTAHIKSMNKVQKHAELVYAETLLIKAVLGIVAGGDWVGLIKEALNMRTAYGIYRGLQIYLENFANDPELDEHFKSGVQLGTGLSSLMLSLLPSKVMKVAELFGYGGDRKLALETLQAAGGWTTGQSQPSVSAEQEGVRRAICDMALLTFHLVISALMPISGVDIPLAKNILDWNMKRYPNGVFFMYFQSRYYTVTAQQEKACGILQDALDLKLEYLQLQHICLWDMGVNNLVMCNFRKARSCFEILATESSWSKAVYMYCEAACLAELKSADEGIQDQAALNDMMAEVPRNLKKIAGKSLPIEKFVSRKSRKFASQHHRLILPGLELSYFFGTLPNAPPRLQFGAILPRIEYHLKALAETTPESYNRGAGYWDDYCLVHFLRGVALSFAAYPHEETLITEEDRKAYPSGARATGEEAMSSFRHLLEHAIDIQLDHWIIYFTHFEMGRLYSQMGDNDSARTEFELVMSGESRFGQASGDAGIDLPHLLGKTLEVNTQARSQGKYSMESALMIRVHAALQAIKEDPRARIH</sequence>